<feature type="transmembrane region" description="Helical" evidence="1">
    <location>
        <begin position="514"/>
        <end position="534"/>
    </location>
</feature>
<keyword evidence="1" id="KW-0472">Membrane</keyword>
<proteinExistence type="predicted"/>
<evidence type="ECO:0000313" key="2">
    <source>
        <dbReference type="EMBL" id="ETO84296.1"/>
    </source>
</evidence>
<dbReference type="EMBL" id="ANJA01000337">
    <property type="protein sequence ID" value="ETO84296.1"/>
    <property type="molecule type" value="Genomic_DNA"/>
</dbReference>
<feature type="transmembrane region" description="Helical" evidence="1">
    <location>
        <begin position="562"/>
        <end position="579"/>
    </location>
</feature>
<comment type="caution">
    <text evidence="2">The sequence shown here is derived from an EMBL/GenBank/DDBJ whole genome shotgun (WGS) entry which is preliminary data.</text>
</comment>
<feature type="transmembrane region" description="Helical" evidence="1">
    <location>
        <begin position="167"/>
        <end position="188"/>
    </location>
</feature>
<feature type="transmembrane region" description="Helical" evidence="1">
    <location>
        <begin position="67"/>
        <end position="86"/>
    </location>
</feature>
<feature type="transmembrane region" description="Helical" evidence="1">
    <location>
        <begin position="209"/>
        <end position="231"/>
    </location>
</feature>
<keyword evidence="1" id="KW-0812">Transmembrane</keyword>
<name>A0A081AZI5_PHYNI</name>
<dbReference type="Proteomes" id="UP000028582">
    <property type="component" value="Unassembled WGS sequence"/>
</dbReference>
<evidence type="ECO:0000313" key="3">
    <source>
        <dbReference type="Proteomes" id="UP000028582"/>
    </source>
</evidence>
<keyword evidence="1" id="KW-1133">Transmembrane helix</keyword>
<organism evidence="2 3">
    <name type="scientific">Phytophthora nicotianae P1976</name>
    <dbReference type="NCBI Taxonomy" id="1317066"/>
    <lineage>
        <taxon>Eukaryota</taxon>
        <taxon>Sar</taxon>
        <taxon>Stramenopiles</taxon>
        <taxon>Oomycota</taxon>
        <taxon>Peronosporomycetes</taxon>
        <taxon>Peronosporales</taxon>
        <taxon>Peronosporaceae</taxon>
        <taxon>Phytophthora</taxon>
    </lineage>
</organism>
<dbReference type="AlphaFoldDB" id="A0A081AZI5"/>
<accession>A0A081AZI5</accession>
<evidence type="ECO:0000256" key="1">
    <source>
        <dbReference type="SAM" id="Phobius"/>
    </source>
</evidence>
<protein>
    <submittedName>
        <fullName evidence="2">Uncharacterized protein</fullName>
    </submittedName>
</protein>
<gene>
    <name evidence="2" type="ORF">F444_01762</name>
</gene>
<reference evidence="2 3" key="1">
    <citation type="submission" date="2013-11" db="EMBL/GenBank/DDBJ databases">
        <title>The Genome Sequence of Phytophthora parasitica P1976.</title>
        <authorList>
            <consortium name="The Broad Institute Genomics Platform"/>
            <person name="Russ C."/>
            <person name="Tyler B."/>
            <person name="Panabieres F."/>
            <person name="Shan W."/>
            <person name="Tripathy S."/>
            <person name="Grunwald N."/>
            <person name="Machado M."/>
            <person name="Johnson C.S."/>
            <person name="Walker B."/>
            <person name="Young S."/>
            <person name="Zeng Q."/>
            <person name="Gargeya S."/>
            <person name="Fitzgerald M."/>
            <person name="Haas B."/>
            <person name="Abouelleil A."/>
            <person name="Allen A.W."/>
            <person name="Alvarado L."/>
            <person name="Arachchi H.M."/>
            <person name="Berlin A.M."/>
            <person name="Chapman S.B."/>
            <person name="Gainer-Dewar J."/>
            <person name="Goldberg J."/>
            <person name="Griggs A."/>
            <person name="Gujja S."/>
            <person name="Hansen M."/>
            <person name="Howarth C."/>
            <person name="Imamovic A."/>
            <person name="Ireland A."/>
            <person name="Larimer J."/>
            <person name="McCowan C."/>
            <person name="Murphy C."/>
            <person name="Pearson M."/>
            <person name="Poon T.W."/>
            <person name="Priest M."/>
            <person name="Roberts A."/>
            <person name="Saif S."/>
            <person name="Shea T."/>
            <person name="Sisk P."/>
            <person name="Sykes S."/>
            <person name="Wortman J."/>
            <person name="Nusbaum C."/>
            <person name="Birren B."/>
        </authorList>
    </citation>
    <scope>NUCLEOTIDE SEQUENCE [LARGE SCALE GENOMIC DNA]</scope>
    <source>
        <strain evidence="2 3">P1976</strain>
    </source>
</reference>
<feature type="transmembrane region" description="Helical" evidence="1">
    <location>
        <begin position="141"/>
        <end position="161"/>
    </location>
</feature>
<dbReference type="OrthoDB" id="127375at2759"/>
<feature type="transmembrane region" description="Helical" evidence="1">
    <location>
        <begin position="106"/>
        <end position="129"/>
    </location>
</feature>
<sequence length="584" mass="65019">MVSPLHPVLAGPGLSVPRSFGRRHNVVKVCITKFMDVWFSLQLSHYGGKYSVERLLAFEDYMERTPFSRVMLITIGTPVPIVALVFCQESVPLQDPTDGWSVNYGFWVRVAVQGGVIACSSAIHVGHFVEGAVLSSRQLTLFTLCIAVVYTSLALTIAATWKFPIPFMHMILAMGMPFFLVGLFRSVVGSSTFRQVSSHTIQLRQLGKMFAVQILMIAIYPAHQMLFYAVTNTSFELPAILMLSVVKLVMKNLLASTVLHMEDIVPEEVIFNVDFFHAIYLVTCMQGASSPNTVIAIMAVDVADTIIELRELYQRTRSILNRFSPERGVKDCHYDLLVSIRSWIHQANLKKLRNGNFQTLSCISHRVSLDSRALLEKLQTFSLNSAVCSDGAVPVKVAGTVTVARAVCRASLWRCCPGGSTPVQPIKSILVPVKTRSSLQHQGSFHRRMQQNFNTLSEPLELLFTSECLVLTEYLETIIPIMYGCGILVMVNLPSAKYHSEMQGITLENVGGKVLGIFAYGLLELISFVALAVIMRRNCGIRALYQLAFVLETQMPLVQAKFVLWVIMVLACRVTHFGVDFHLS</sequence>